<protein>
    <submittedName>
        <fullName evidence="1">Uncharacterized protein</fullName>
    </submittedName>
</protein>
<gene>
    <name evidence="1" type="ORF">CVLEPA_LOCUS22610</name>
</gene>
<sequence>MSHLQPIQHSLDPADGHLDNVIFSQITLNDGNDESPGLQPPLETTMTDKQSTLVKTLCRCGLHMRVTNLHINIQVL</sequence>
<dbReference type="EMBL" id="CAWYQH010000110">
    <property type="protein sequence ID" value="CAK8689958.1"/>
    <property type="molecule type" value="Genomic_DNA"/>
</dbReference>
<keyword evidence="2" id="KW-1185">Reference proteome</keyword>
<name>A0ABP0GG87_CLALP</name>
<dbReference type="Proteomes" id="UP001642483">
    <property type="component" value="Unassembled WGS sequence"/>
</dbReference>
<reference evidence="1 2" key="1">
    <citation type="submission" date="2024-02" db="EMBL/GenBank/DDBJ databases">
        <authorList>
            <person name="Daric V."/>
            <person name="Darras S."/>
        </authorList>
    </citation>
    <scope>NUCLEOTIDE SEQUENCE [LARGE SCALE GENOMIC DNA]</scope>
</reference>
<comment type="caution">
    <text evidence="1">The sequence shown here is derived from an EMBL/GenBank/DDBJ whole genome shotgun (WGS) entry which is preliminary data.</text>
</comment>
<evidence type="ECO:0000313" key="1">
    <source>
        <dbReference type="EMBL" id="CAK8689958.1"/>
    </source>
</evidence>
<accession>A0ABP0GG87</accession>
<proteinExistence type="predicted"/>
<organism evidence="1 2">
    <name type="scientific">Clavelina lepadiformis</name>
    <name type="common">Light-bulb sea squirt</name>
    <name type="synonym">Ascidia lepadiformis</name>
    <dbReference type="NCBI Taxonomy" id="159417"/>
    <lineage>
        <taxon>Eukaryota</taxon>
        <taxon>Metazoa</taxon>
        <taxon>Chordata</taxon>
        <taxon>Tunicata</taxon>
        <taxon>Ascidiacea</taxon>
        <taxon>Aplousobranchia</taxon>
        <taxon>Clavelinidae</taxon>
        <taxon>Clavelina</taxon>
    </lineage>
</organism>
<evidence type="ECO:0000313" key="2">
    <source>
        <dbReference type="Proteomes" id="UP001642483"/>
    </source>
</evidence>